<protein>
    <recommendedName>
        <fullName evidence="10">POTRA domain-containing protein</fullName>
    </recommendedName>
</protein>
<evidence type="ECO:0000256" key="5">
    <source>
        <dbReference type="SAM" id="SignalP"/>
    </source>
</evidence>
<dbReference type="OrthoDB" id="9768717at2"/>
<dbReference type="InterPro" id="IPR039910">
    <property type="entry name" value="D15-like"/>
</dbReference>
<evidence type="ECO:0000256" key="4">
    <source>
        <dbReference type="ARBA" id="ARBA00023136"/>
    </source>
</evidence>
<feature type="domain" description="POTRA" evidence="7">
    <location>
        <begin position="29"/>
        <end position="103"/>
    </location>
</feature>
<sequence>MLLRASLFILLLLIGAVALAGPCAVPAVVVAEVELSGNETTKPQVMLRELTFAPGDTIPADELEPLLEENQKRLFNLRLFHYVNYTYTCEEGQVRVNYEVQERFYLYPIPIFDFADRNFNAWLEKRDWSRIDYGINLIRKNFRGRNEEVRVRVQRGFNKRLELGYRIPYIWRKYNLGADFAVSDYRSRTISYTNYNNRQRFFEQEEGVPIKRTAVSAALIHRQDVQRQEGLRLAYYSEAVSDSVTFLNPEYYKEARGERQYLRVELYKVVNRRNNFAYPTAGTYLEAGVSQTLFLQQTGSPFTTARAKYVQYVPLSDRLFYMAGAEGQLRLAGRHAFADNVALGYRSYVRGYELYVIGGQHYGLFKQGLTRQLLDIKSINLTFIDNPKFNHIPLSVYLNGFTDAGYVVDDAFEDGNPLTNRLLLGGGLGLHVVTFYDIVLRLEYTLNREGDKGFYFSARFPF</sequence>
<feature type="chain" id="PRO_5011012161" description="POTRA domain-containing protein" evidence="5">
    <location>
        <begin position="21"/>
        <end position="462"/>
    </location>
</feature>
<dbReference type="InterPro" id="IPR010827">
    <property type="entry name" value="BamA/TamA_POTRA"/>
</dbReference>
<keyword evidence="3" id="KW-0812">Transmembrane</keyword>
<gene>
    <name evidence="8" type="ORF">CA264_15245</name>
</gene>
<dbReference type="RefSeq" id="WP_025608260.1">
    <property type="nucleotide sequence ID" value="NZ_CP021235.1"/>
</dbReference>
<evidence type="ECO:0000313" key="9">
    <source>
        <dbReference type="Proteomes" id="UP000266292"/>
    </source>
</evidence>
<evidence type="ECO:0008006" key="10">
    <source>
        <dbReference type="Google" id="ProtNLM"/>
    </source>
</evidence>
<dbReference type="Pfam" id="PF01103">
    <property type="entry name" value="Omp85"/>
    <property type="match status" value="1"/>
</dbReference>
<evidence type="ECO:0000259" key="7">
    <source>
        <dbReference type="Pfam" id="PF07244"/>
    </source>
</evidence>
<dbReference type="Proteomes" id="UP000266292">
    <property type="component" value="Chromosome"/>
</dbReference>
<keyword evidence="2" id="KW-1134">Transmembrane beta strand</keyword>
<evidence type="ECO:0000259" key="6">
    <source>
        <dbReference type="Pfam" id="PF01103"/>
    </source>
</evidence>
<evidence type="ECO:0000256" key="3">
    <source>
        <dbReference type="ARBA" id="ARBA00022692"/>
    </source>
</evidence>
<comment type="subcellular location">
    <subcellularLocation>
        <location evidence="1">Membrane</location>
    </subcellularLocation>
</comment>
<dbReference type="AlphaFoldDB" id="A0A1X9YUY8"/>
<dbReference type="STRING" id="709015.GCA_000472485_03077"/>
<dbReference type="PANTHER" id="PTHR12815">
    <property type="entry name" value="SORTING AND ASSEMBLY MACHINERY SAMM50 PROTEIN FAMILY MEMBER"/>
    <property type="match status" value="1"/>
</dbReference>
<dbReference type="GO" id="GO:0019867">
    <property type="term" value="C:outer membrane"/>
    <property type="evidence" value="ECO:0007669"/>
    <property type="project" value="InterPro"/>
</dbReference>
<reference evidence="9" key="1">
    <citation type="submission" date="2017-05" db="EMBL/GenBank/DDBJ databases">
        <authorList>
            <person name="Ray J."/>
            <person name="Price M."/>
            <person name="Deutschbauer A."/>
        </authorList>
    </citation>
    <scope>NUCLEOTIDE SEQUENCE [LARGE SCALE GENOMIC DNA]</scope>
    <source>
        <strain evidence="9">DSM 19842</strain>
    </source>
</reference>
<dbReference type="Gene3D" id="3.10.20.310">
    <property type="entry name" value="membrane protein fhac"/>
    <property type="match status" value="1"/>
</dbReference>
<keyword evidence="9" id="KW-1185">Reference proteome</keyword>
<evidence type="ECO:0000256" key="2">
    <source>
        <dbReference type="ARBA" id="ARBA00022452"/>
    </source>
</evidence>
<dbReference type="PANTHER" id="PTHR12815:SF18">
    <property type="entry name" value="SORTING AND ASSEMBLY MACHINERY COMPONENT 50 HOMOLOG"/>
    <property type="match status" value="1"/>
</dbReference>
<keyword evidence="5" id="KW-0732">Signal</keyword>
<keyword evidence="4" id="KW-0472">Membrane</keyword>
<dbReference type="EMBL" id="CP021235">
    <property type="protein sequence ID" value="ARS36663.1"/>
    <property type="molecule type" value="Genomic_DNA"/>
</dbReference>
<dbReference type="Pfam" id="PF07244">
    <property type="entry name" value="POTRA"/>
    <property type="match status" value="1"/>
</dbReference>
<evidence type="ECO:0000313" key="8">
    <source>
        <dbReference type="EMBL" id="ARS36663.1"/>
    </source>
</evidence>
<dbReference type="InterPro" id="IPR000184">
    <property type="entry name" value="Bac_surfAg_D15"/>
</dbReference>
<feature type="signal peptide" evidence="5">
    <location>
        <begin position="1"/>
        <end position="20"/>
    </location>
</feature>
<evidence type="ECO:0000256" key="1">
    <source>
        <dbReference type="ARBA" id="ARBA00004370"/>
    </source>
</evidence>
<name>A0A1X9YUY8_9BACT</name>
<dbReference type="KEGG" id="pact:CA264_15245"/>
<dbReference type="Gene3D" id="2.40.160.50">
    <property type="entry name" value="membrane protein fhac: a member of the omp85/tpsb transporter family"/>
    <property type="match status" value="1"/>
</dbReference>
<feature type="domain" description="Bacterial surface antigen (D15)" evidence="6">
    <location>
        <begin position="141"/>
        <end position="457"/>
    </location>
</feature>
<accession>A0A1X9YUY8</accession>
<proteinExistence type="predicted"/>
<organism evidence="8 9">
    <name type="scientific">Pontibacter actiniarum</name>
    <dbReference type="NCBI Taxonomy" id="323450"/>
    <lineage>
        <taxon>Bacteria</taxon>
        <taxon>Pseudomonadati</taxon>
        <taxon>Bacteroidota</taxon>
        <taxon>Cytophagia</taxon>
        <taxon>Cytophagales</taxon>
        <taxon>Hymenobacteraceae</taxon>
        <taxon>Pontibacter</taxon>
    </lineage>
</organism>